<evidence type="ECO:0000313" key="1">
    <source>
        <dbReference type="EMBL" id="MDD2177947.1"/>
    </source>
</evidence>
<dbReference type="RefSeq" id="WP_274110589.1">
    <property type="nucleotide sequence ID" value="NZ_JAPCKI010000005.1"/>
</dbReference>
<dbReference type="EMBL" id="JAPCKI010000005">
    <property type="protein sequence ID" value="MDD2177947.1"/>
    <property type="molecule type" value="Genomic_DNA"/>
</dbReference>
<proteinExistence type="predicted"/>
<name>A0ABT5RW70_9BURK</name>
<organism evidence="1 2">
    <name type="scientific">Acidovorax benzenivorans</name>
    <dbReference type="NCBI Taxonomy" id="2987520"/>
    <lineage>
        <taxon>Bacteria</taxon>
        <taxon>Pseudomonadati</taxon>
        <taxon>Pseudomonadota</taxon>
        <taxon>Betaproteobacteria</taxon>
        <taxon>Burkholderiales</taxon>
        <taxon>Comamonadaceae</taxon>
        <taxon>Acidovorax</taxon>
    </lineage>
</organism>
<reference evidence="1" key="1">
    <citation type="submission" date="2022-10" db="EMBL/GenBank/DDBJ databases">
        <title>Description of microaerobic benzene degrading bacteria.</title>
        <authorList>
            <person name="Bedics A."/>
            <person name="Tancsics A."/>
            <person name="Banerjee S."/>
        </authorList>
    </citation>
    <scope>NUCLEOTIDE SEQUENCE</scope>
    <source>
        <strain evidence="1">D2M1</strain>
    </source>
</reference>
<sequence>MLPNRTLAALLVVSLLPPTETAPWMKFLVSPQALREELLPRYGWHFVPQHTHLPHALQ</sequence>
<comment type="caution">
    <text evidence="1">The sequence shown here is derived from an EMBL/GenBank/DDBJ whole genome shotgun (WGS) entry which is preliminary data.</text>
</comment>
<keyword evidence="2" id="KW-1185">Reference proteome</keyword>
<accession>A0ABT5RW70</accession>
<dbReference type="Proteomes" id="UP001148932">
    <property type="component" value="Unassembled WGS sequence"/>
</dbReference>
<evidence type="ECO:0000313" key="2">
    <source>
        <dbReference type="Proteomes" id="UP001148932"/>
    </source>
</evidence>
<protein>
    <submittedName>
        <fullName evidence="1">Uncharacterized protein</fullName>
    </submittedName>
</protein>
<gene>
    <name evidence="1" type="ORF">OIN59_10925</name>
</gene>